<name>A0A221KHS2_VITFI</name>
<dbReference type="AlphaFoldDB" id="A0A221KHS2"/>
<reference evidence="4 5" key="1">
    <citation type="submission" date="2017-07" db="EMBL/GenBank/DDBJ databases">
        <title>Complete Genome Sequence of the cosmetic ferment Vitreoscilla filiformis (ATCC15551).</title>
        <authorList>
            <person name="Contreras S."/>
            <person name="Sagory-Zalkind P."/>
            <person name="Blanquart H."/>
            <person name="Iltis A."/>
            <person name="Morand S.C."/>
        </authorList>
    </citation>
    <scope>NUCLEOTIDE SEQUENCE [LARGE SCALE GENOMIC DNA]</scope>
    <source>
        <strain evidence="4 5">ATCC 15551</strain>
    </source>
</reference>
<sequence length="274" mass="28817">MADCLFFATRFLPMTRSFDASSAERIALVTGAGSGIGRACALALLADGWTVVLNGRRLDRLQSTLAASPEAQADPDRAYPIVADVADPAQVAALFAEIEQRFGRLDLLFNNAGIFTVGATPDQLAVDAWRSAVDVNLNGAFYCLREAFGLMRRQQPQGGRIINNGSISAHAPRPNSIAYTTTKHAMTGMTKAAALDGRAFSIAVGQIDIGNAATDMTAGMAQGMLQADGSVRAEARMDVSHVADAVVNMARLPLSANVLNMTVLATGMPFVGRG</sequence>
<dbReference type="PRINTS" id="PR00081">
    <property type="entry name" value="GDHRDH"/>
</dbReference>
<dbReference type="CDD" id="cd05233">
    <property type="entry name" value="SDR_c"/>
    <property type="match status" value="1"/>
</dbReference>
<evidence type="ECO:0000256" key="3">
    <source>
        <dbReference type="RuleBase" id="RU000363"/>
    </source>
</evidence>
<evidence type="ECO:0000256" key="2">
    <source>
        <dbReference type="ARBA" id="ARBA00023002"/>
    </source>
</evidence>
<evidence type="ECO:0000313" key="5">
    <source>
        <dbReference type="Proteomes" id="UP000199729"/>
    </source>
</evidence>
<evidence type="ECO:0000256" key="1">
    <source>
        <dbReference type="ARBA" id="ARBA00006484"/>
    </source>
</evidence>
<keyword evidence="5" id="KW-1185">Reference proteome</keyword>
<protein>
    <submittedName>
        <fullName evidence="4">3-oxoacyl-ACP reductase</fullName>
    </submittedName>
</protein>
<organism evidence="4 5">
    <name type="scientific">Vitreoscilla filiformis</name>
    <dbReference type="NCBI Taxonomy" id="63"/>
    <lineage>
        <taxon>Bacteria</taxon>
        <taxon>Pseudomonadati</taxon>
        <taxon>Pseudomonadota</taxon>
        <taxon>Betaproteobacteria</taxon>
        <taxon>Neisseriales</taxon>
        <taxon>Neisseriaceae</taxon>
        <taxon>Vitreoscilla</taxon>
    </lineage>
</organism>
<proteinExistence type="inferred from homology"/>
<gene>
    <name evidence="4" type="ORF">VITFI_CDS2789</name>
</gene>
<dbReference type="Gene3D" id="3.40.50.720">
    <property type="entry name" value="NAD(P)-binding Rossmann-like Domain"/>
    <property type="match status" value="1"/>
</dbReference>
<dbReference type="FunFam" id="3.40.50.720:FF:000084">
    <property type="entry name" value="Short-chain dehydrogenase reductase"/>
    <property type="match status" value="1"/>
</dbReference>
<dbReference type="KEGG" id="vff:VITFI_CDS2789"/>
<dbReference type="PANTHER" id="PTHR43669:SF12">
    <property type="entry name" value="BLR5618 PROTEIN"/>
    <property type="match status" value="1"/>
</dbReference>
<dbReference type="EMBL" id="CP022423">
    <property type="protein sequence ID" value="ASM78566.1"/>
    <property type="molecule type" value="Genomic_DNA"/>
</dbReference>
<dbReference type="InterPro" id="IPR036291">
    <property type="entry name" value="NAD(P)-bd_dom_sf"/>
</dbReference>
<dbReference type="GO" id="GO:0016491">
    <property type="term" value="F:oxidoreductase activity"/>
    <property type="evidence" value="ECO:0007669"/>
    <property type="project" value="UniProtKB-KW"/>
</dbReference>
<dbReference type="PANTHER" id="PTHR43669">
    <property type="entry name" value="5-KETO-D-GLUCONATE 5-REDUCTASE"/>
    <property type="match status" value="1"/>
</dbReference>
<dbReference type="PROSITE" id="PS00061">
    <property type="entry name" value="ADH_SHORT"/>
    <property type="match status" value="1"/>
</dbReference>
<keyword evidence="2" id="KW-0560">Oxidoreductase</keyword>
<comment type="similarity">
    <text evidence="1 3">Belongs to the short-chain dehydrogenases/reductases (SDR) family.</text>
</comment>
<dbReference type="Proteomes" id="UP000199729">
    <property type="component" value="Chromosome"/>
</dbReference>
<dbReference type="InterPro" id="IPR002347">
    <property type="entry name" value="SDR_fam"/>
</dbReference>
<evidence type="ECO:0000313" key="4">
    <source>
        <dbReference type="EMBL" id="ASM78566.1"/>
    </source>
</evidence>
<dbReference type="SUPFAM" id="SSF51735">
    <property type="entry name" value="NAD(P)-binding Rossmann-fold domains"/>
    <property type="match status" value="1"/>
</dbReference>
<dbReference type="PRINTS" id="PR00080">
    <property type="entry name" value="SDRFAMILY"/>
</dbReference>
<accession>A0A221KHS2</accession>
<dbReference type="Pfam" id="PF00106">
    <property type="entry name" value="adh_short"/>
    <property type="match status" value="1"/>
</dbReference>
<dbReference type="InterPro" id="IPR020904">
    <property type="entry name" value="Sc_DH/Rdtase_CS"/>
</dbReference>